<evidence type="ECO:0000313" key="1">
    <source>
        <dbReference type="EMBL" id="VUZ53396.1"/>
    </source>
</evidence>
<gene>
    <name evidence="1" type="ORF">WMSIL1_LOCUS11681</name>
</gene>
<feature type="non-terminal residue" evidence="1">
    <location>
        <position position="1"/>
    </location>
</feature>
<dbReference type="Proteomes" id="UP000321570">
    <property type="component" value="Unassembled WGS sequence"/>
</dbReference>
<accession>A0A564Z1T3</accession>
<evidence type="ECO:0000313" key="2">
    <source>
        <dbReference type="Proteomes" id="UP000321570"/>
    </source>
</evidence>
<dbReference type="AlphaFoldDB" id="A0A564Z1T3"/>
<proteinExistence type="predicted"/>
<protein>
    <recommendedName>
        <fullName evidence="3">Integrase catalytic domain-containing protein</fullName>
    </recommendedName>
</protein>
<organism evidence="1 2">
    <name type="scientific">Hymenolepis diminuta</name>
    <name type="common">Rat tapeworm</name>
    <dbReference type="NCBI Taxonomy" id="6216"/>
    <lineage>
        <taxon>Eukaryota</taxon>
        <taxon>Metazoa</taxon>
        <taxon>Spiralia</taxon>
        <taxon>Lophotrochozoa</taxon>
        <taxon>Platyhelminthes</taxon>
        <taxon>Cestoda</taxon>
        <taxon>Eucestoda</taxon>
        <taxon>Cyclophyllidea</taxon>
        <taxon>Hymenolepididae</taxon>
        <taxon>Hymenolepis</taxon>
    </lineage>
</organism>
<dbReference type="EMBL" id="CABIJS010000555">
    <property type="protein sequence ID" value="VUZ53396.1"/>
    <property type="molecule type" value="Genomic_DNA"/>
</dbReference>
<evidence type="ECO:0008006" key="3">
    <source>
        <dbReference type="Google" id="ProtNLM"/>
    </source>
</evidence>
<reference evidence="1 2" key="1">
    <citation type="submission" date="2019-07" db="EMBL/GenBank/DDBJ databases">
        <authorList>
            <person name="Jastrzebski P J."/>
            <person name="Paukszto L."/>
            <person name="Jastrzebski P J."/>
        </authorList>
    </citation>
    <scope>NUCLEOTIDE SEQUENCE [LARGE SCALE GENOMIC DNA]</scope>
    <source>
        <strain evidence="1 2">WMS-il1</strain>
    </source>
</reference>
<keyword evidence="2" id="KW-1185">Reference proteome</keyword>
<name>A0A564Z1T3_HYMDI</name>
<sequence length="153" mass="17956">TKVSWSHFDLNHAKPIRDISYLILIDSYSKWPKIVHVMSATTGIIINNLRVVFMICRKLLCSQRSPLLYLRTFFQDFNTSYSHFPPIFSGLDMQLVDNVKRQLLVLQEEDIAEEIPNSLQLRYQMTSHVGIQISVRYRKNLHSRHTVLNLNLI</sequence>